<reference evidence="2 3" key="1">
    <citation type="submission" date="2019-08" db="EMBL/GenBank/DDBJ databases">
        <title>A chromosome-level genome assembly, high-density linkage maps, and genome scans reveal the genomic architecture of hybrid incompatibilities underlying speciation via character displacement in darters (Percidae: Etheostominae).</title>
        <authorList>
            <person name="Moran R.L."/>
            <person name="Catchen J.M."/>
            <person name="Fuller R.C."/>
        </authorList>
    </citation>
    <scope>NUCLEOTIDE SEQUENCE [LARGE SCALE GENOMIC DNA]</scope>
    <source>
        <strain evidence="2">EspeVRDwgs_2016</strain>
        <tissue evidence="2">Muscle</tissue>
    </source>
</reference>
<feature type="non-terminal residue" evidence="2">
    <location>
        <position position="1"/>
    </location>
</feature>
<sequence>VVVSCHFSANRHKWQSTPLPHITDRLADFWHISLIKSAATTTTTPVSELHGGIYCRCCAAQTEPAWTLFKTSSWKQLHHSVARRWWLVLVMVEAKELKQWLTEEERGPSRLRMTWTPQRRTSRPGS</sequence>
<proteinExistence type="predicted"/>
<feature type="compositionally biased region" description="Polar residues" evidence="1">
    <location>
        <begin position="115"/>
        <end position="126"/>
    </location>
</feature>
<protein>
    <submittedName>
        <fullName evidence="2">Uncharacterized protein</fullName>
    </submittedName>
</protein>
<comment type="caution">
    <text evidence="2">The sequence shown here is derived from an EMBL/GenBank/DDBJ whole genome shotgun (WGS) entry which is preliminary data.</text>
</comment>
<keyword evidence="3" id="KW-1185">Reference proteome</keyword>
<evidence type="ECO:0000256" key="1">
    <source>
        <dbReference type="SAM" id="MobiDB-lite"/>
    </source>
</evidence>
<name>A0A5J5DL92_9PERO</name>
<evidence type="ECO:0000313" key="2">
    <source>
        <dbReference type="EMBL" id="KAA8593970.1"/>
    </source>
</evidence>
<accession>A0A5J5DL92</accession>
<dbReference type="Proteomes" id="UP000327493">
    <property type="component" value="Chromosome 3"/>
</dbReference>
<evidence type="ECO:0000313" key="3">
    <source>
        <dbReference type="Proteomes" id="UP000327493"/>
    </source>
</evidence>
<gene>
    <name evidence="2" type="ORF">FQN60_004804</name>
</gene>
<dbReference type="AlphaFoldDB" id="A0A5J5DL92"/>
<feature type="region of interest" description="Disordered" evidence="1">
    <location>
        <begin position="105"/>
        <end position="126"/>
    </location>
</feature>
<dbReference type="EMBL" id="VOFY01000003">
    <property type="protein sequence ID" value="KAA8593970.1"/>
    <property type="molecule type" value="Genomic_DNA"/>
</dbReference>
<organism evidence="2 3">
    <name type="scientific">Etheostoma spectabile</name>
    <name type="common">orangethroat darter</name>
    <dbReference type="NCBI Taxonomy" id="54343"/>
    <lineage>
        <taxon>Eukaryota</taxon>
        <taxon>Metazoa</taxon>
        <taxon>Chordata</taxon>
        <taxon>Craniata</taxon>
        <taxon>Vertebrata</taxon>
        <taxon>Euteleostomi</taxon>
        <taxon>Actinopterygii</taxon>
        <taxon>Neopterygii</taxon>
        <taxon>Teleostei</taxon>
        <taxon>Neoteleostei</taxon>
        <taxon>Acanthomorphata</taxon>
        <taxon>Eupercaria</taxon>
        <taxon>Perciformes</taxon>
        <taxon>Percoidei</taxon>
        <taxon>Percidae</taxon>
        <taxon>Etheostomatinae</taxon>
        <taxon>Etheostoma</taxon>
    </lineage>
</organism>